<proteinExistence type="predicted"/>
<comment type="caution">
    <text evidence="1">The sequence shown here is derived from an EMBL/GenBank/DDBJ whole genome shotgun (WGS) entry which is preliminary data.</text>
</comment>
<name>A0AAV1UCH2_9STRA</name>
<organism evidence="1 2">
    <name type="scientific">Peronospora matthiolae</name>
    <dbReference type="NCBI Taxonomy" id="2874970"/>
    <lineage>
        <taxon>Eukaryota</taxon>
        <taxon>Sar</taxon>
        <taxon>Stramenopiles</taxon>
        <taxon>Oomycota</taxon>
        <taxon>Peronosporomycetes</taxon>
        <taxon>Peronosporales</taxon>
        <taxon>Peronosporaceae</taxon>
        <taxon>Peronospora</taxon>
    </lineage>
</organism>
<reference evidence="1" key="1">
    <citation type="submission" date="2024-01" db="EMBL/GenBank/DDBJ databases">
        <authorList>
            <person name="Webb A."/>
        </authorList>
    </citation>
    <scope>NUCLEOTIDE SEQUENCE</scope>
    <source>
        <strain evidence="1">Pm1</strain>
    </source>
</reference>
<evidence type="ECO:0000313" key="2">
    <source>
        <dbReference type="Proteomes" id="UP001162060"/>
    </source>
</evidence>
<dbReference type="Proteomes" id="UP001162060">
    <property type="component" value="Unassembled WGS sequence"/>
</dbReference>
<protein>
    <submittedName>
        <fullName evidence="1">Uncharacterized protein</fullName>
    </submittedName>
</protein>
<accession>A0AAV1UCH2</accession>
<dbReference type="AlphaFoldDB" id="A0AAV1UCH2"/>
<evidence type="ECO:0000313" key="1">
    <source>
        <dbReference type="EMBL" id="CAK7932539.1"/>
    </source>
</evidence>
<dbReference type="EMBL" id="CAKLBY020000190">
    <property type="protein sequence ID" value="CAK7932539.1"/>
    <property type="molecule type" value="Genomic_DNA"/>
</dbReference>
<gene>
    <name evidence="1" type="ORF">PM001_LOCUS17689</name>
</gene>
<sequence length="40" mass="4871">MIERWRLHVENWVQKKLERLPNRLHEPSCKKLESLEAATT</sequence>